<keyword evidence="8" id="KW-0949">S-adenosyl-L-methionine</keyword>
<evidence type="ECO:0000256" key="11">
    <source>
        <dbReference type="ARBA" id="ARBA00031350"/>
    </source>
</evidence>
<dbReference type="Gene3D" id="3.40.50.150">
    <property type="entry name" value="Vaccinia Virus protein VP39"/>
    <property type="match status" value="1"/>
</dbReference>
<name>F8AY44_9ACTN</name>
<evidence type="ECO:0000256" key="7">
    <source>
        <dbReference type="ARBA" id="ARBA00022679"/>
    </source>
</evidence>
<keyword evidence="6 12" id="KW-0489">Methyltransferase</keyword>
<dbReference type="InterPro" id="IPR029063">
    <property type="entry name" value="SAM-dependent_MTases_sf"/>
</dbReference>
<gene>
    <name evidence="12" type="ordered locus">FsymDg_1044</name>
</gene>
<dbReference type="SUPFAM" id="SSF53335">
    <property type="entry name" value="S-adenosyl-L-methionine-dependent methyltransferases"/>
    <property type="match status" value="1"/>
</dbReference>
<evidence type="ECO:0000256" key="9">
    <source>
        <dbReference type="ARBA" id="ARBA00030757"/>
    </source>
</evidence>
<evidence type="ECO:0000256" key="3">
    <source>
        <dbReference type="ARBA" id="ARBA00011890"/>
    </source>
</evidence>
<dbReference type="PANTHER" id="PTHR11579:SF0">
    <property type="entry name" value="PROTEIN-L-ISOASPARTATE(D-ASPARTATE) O-METHYLTRANSFERASE"/>
    <property type="match status" value="1"/>
</dbReference>
<dbReference type="GO" id="GO:0004719">
    <property type="term" value="F:protein-L-isoaspartate (D-aspartate) O-methyltransferase activity"/>
    <property type="evidence" value="ECO:0007669"/>
    <property type="project" value="UniProtKB-EC"/>
</dbReference>
<protein>
    <recommendedName>
        <fullName evidence="4">Protein-L-isoaspartate O-methyltransferase</fullName>
        <ecNumber evidence="3">2.1.1.77</ecNumber>
    </recommendedName>
    <alternativeName>
        <fullName evidence="11">L-isoaspartyl protein carboxyl methyltransferase</fullName>
    </alternativeName>
    <alternativeName>
        <fullName evidence="9">Protein L-isoaspartyl methyltransferase</fullName>
    </alternativeName>
    <alternativeName>
        <fullName evidence="10">Protein-beta-aspartate methyltransferase</fullName>
    </alternativeName>
</protein>
<evidence type="ECO:0000256" key="2">
    <source>
        <dbReference type="ARBA" id="ARBA00005369"/>
    </source>
</evidence>
<evidence type="ECO:0000313" key="13">
    <source>
        <dbReference type="Proteomes" id="UP000001549"/>
    </source>
</evidence>
<proteinExistence type="inferred from homology"/>
<dbReference type="GO" id="GO:0005737">
    <property type="term" value="C:cytoplasm"/>
    <property type="evidence" value="ECO:0007669"/>
    <property type="project" value="UniProtKB-SubCell"/>
</dbReference>
<dbReference type="PROSITE" id="PS01279">
    <property type="entry name" value="PCMT"/>
    <property type="match status" value="1"/>
</dbReference>
<dbReference type="EMBL" id="CP002801">
    <property type="protein sequence ID" value="AEH08548.1"/>
    <property type="molecule type" value="Genomic_DNA"/>
</dbReference>
<accession>F8AY44</accession>
<dbReference type="EC" id="2.1.1.77" evidence="3"/>
<organism evidence="12 13">
    <name type="scientific">Candidatus Protofrankia datiscae</name>
    <dbReference type="NCBI Taxonomy" id="2716812"/>
    <lineage>
        <taxon>Bacteria</taxon>
        <taxon>Bacillati</taxon>
        <taxon>Actinomycetota</taxon>
        <taxon>Actinomycetes</taxon>
        <taxon>Frankiales</taxon>
        <taxon>Frankiaceae</taxon>
        <taxon>Protofrankia</taxon>
    </lineage>
</organism>
<evidence type="ECO:0000256" key="6">
    <source>
        <dbReference type="ARBA" id="ARBA00022603"/>
    </source>
</evidence>
<dbReference type="STRING" id="656024.FsymDg_1044"/>
<dbReference type="KEGG" id="fsy:FsymDg_1044"/>
<dbReference type="Pfam" id="PF01135">
    <property type="entry name" value="PCMT"/>
    <property type="match status" value="1"/>
</dbReference>
<comment type="subcellular location">
    <subcellularLocation>
        <location evidence="1">Cytoplasm</location>
    </subcellularLocation>
</comment>
<evidence type="ECO:0000256" key="10">
    <source>
        <dbReference type="ARBA" id="ARBA00031323"/>
    </source>
</evidence>
<dbReference type="eggNOG" id="COG2518">
    <property type="taxonomic scope" value="Bacteria"/>
</dbReference>
<dbReference type="CDD" id="cd02440">
    <property type="entry name" value="AdoMet_MTases"/>
    <property type="match status" value="1"/>
</dbReference>
<keyword evidence="5" id="KW-0963">Cytoplasm</keyword>
<evidence type="ECO:0000256" key="8">
    <source>
        <dbReference type="ARBA" id="ARBA00022691"/>
    </source>
</evidence>
<evidence type="ECO:0000256" key="5">
    <source>
        <dbReference type="ARBA" id="ARBA00022490"/>
    </source>
</evidence>
<dbReference type="GO" id="GO:0032259">
    <property type="term" value="P:methylation"/>
    <property type="evidence" value="ECO:0007669"/>
    <property type="project" value="UniProtKB-KW"/>
</dbReference>
<keyword evidence="7 12" id="KW-0808">Transferase</keyword>
<dbReference type="PANTHER" id="PTHR11579">
    <property type="entry name" value="PROTEIN-L-ISOASPARTATE O-METHYLTRANSFERASE"/>
    <property type="match status" value="1"/>
</dbReference>
<comment type="similarity">
    <text evidence="2">Belongs to the methyltransferase superfamily. L-isoaspartyl/D-aspartyl protein methyltransferase family.</text>
</comment>
<sequence>MAVRRAAFVPDTIWVDGPDGWMVPLRRDDDPETWSALAESSDPVAIQVDDGERPDKGILPTSSNTAAWLVDRMLTLLNVREGMDVLEIGTGTGYNAALLAERTRTGRVTTIEIDPTIAGHARQALRRNNYPVTVIIGDGILGYPERAPYDRIIATAAAATIPYAWVEQTRPAGRILLPLAATFHHGALLAVTVHGDGTAHGRFHGEAPFIRLRNHRPTRFHRQTADGARVTTTQLYPRQPFTDFDAGFAIGTRLPDCITGQRGDDDTATLLLSHPASRSWASLTPGTTAHEVRQYGPRRLWDDLETAYRWWTDAGRPDHTRIGITVTPEGQTFWLDTPEHPLPAIQGPAV</sequence>
<evidence type="ECO:0000313" key="12">
    <source>
        <dbReference type="EMBL" id="AEH08548.1"/>
    </source>
</evidence>
<keyword evidence="13" id="KW-1185">Reference proteome</keyword>
<dbReference type="AlphaFoldDB" id="F8AY44"/>
<evidence type="ECO:0000256" key="1">
    <source>
        <dbReference type="ARBA" id="ARBA00004496"/>
    </source>
</evidence>
<evidence type="ECO:0000256" key="4">
    <source>
        <dbReference type="ARBA" id="ARBA00013346"/>
    </source>
</evidence>
<dbReference type="RefSeq" id="WP_013872526.1">
    <property type="nucleotide sequence ID" value="NC_015656.1"/>
</dbReference>
<dbReference type="Proteomes" id="UP000001549">
    <property type="component" value="Chromosome"/>
</dbReference>
<dbReference type="HOGENOM" id="CLU_037629_0_1_11"/>
<dbReference type="InterPro" id="IPR000682">
    <property type="entry name" value="PCMT"/>
</dbReference>
<reference evidence="12 13" key="1">
    <citation type="submission" date="2011-05" db="EMBL/GenBank/DDBJ databases">
        <title>Complete sequence of chromosome of Frankia symbiont of Datisca glomerata.</title>
        <authorList>
            <consortium name="US DOE Joint Genome Institute"/>
            <person name="Lucas S."/>
            <person name="Han J."/>
            <person name="Lapidus A."/>
            <person name="Cheng J.-F."/>
            <person name="Goodwin L."/>
            <person name="Pitluck S."/>
            <person name="Peters L."/>
            <person name="Mikhailova N."/>
            <person name="Chertkov O."/>
            <person name="Teshima H."/>
            <person name="Han C."/>
            <person name="Tapia R."/>
            <person name="Land M."/>
            <person name="Hauser L."/>
            <person name="Kyrpides N."/>
            <person name="Ivanova N."/>
            <person name="Pagani I."/>
            <person name="Berry A."/>
            <person name="Pawlowski K."/>
            <person name="Persson T."/>
            <person name="Vanden Heuvel B."/>
            <person name="Benson D."/>
            <person name="Woyke T."/>
        </authorList>
    </citation>
    <scope>NUCLEOTIDE SEQUENCE [LARGE SCALE GENOMIC DNA]</scope>
    <source>
        <strain evidence="13">4085684</strain>
    </source>
</reference>